<accession>A0A6G0W765</accession>
<proteinExistence type="predicted"/>
<comment type="caution">
    <text evidence="1">The sequence shown here is derived from an EMBL/GenBank/DDBJ whole genome shotgun (WGS) entry which is preliminary data.</text>
</comment>
<evidence type="ECO:0000313" key="1">
    <source>
        <dbReference type="EMBL" id="KAF0722969.1"/>
    </source>
</evidence>
<gene>
    <name evidence="1" type="ORF">Ae201684_018044</name>
</gene>
<protein>
    <submittedName>
        <fullName evidence="1">Uncharacterized protein</fullName>
    </submittedName>
</protein>
<reference evidence="1 2" key="1">
    <citation type="submission" date="2019-07" db="EMBL/GenBank/DDBJ databases">
        <title>Genomics analysis of Aphanomyces spp. identifies a new class of oomycete effector associated with host adaptation.</title>
        <authorList>
            <person name="Gaulin E."/>
        </authorList>
    </citation>
    <scope>NUCLEOTIDE SEQUENCE [LARGE SCALE GENOMIC DNA]</scope>
    <source>
        <strain evidence="1 2">ATCC 201684</strain>
    </source>
</reference>
<sequence>MKKKRTAGKPVVRRIRDELSRKAAKEGVWSVSNQHQVVQGRTQLFQAHLEMSLKKHFKPSLLRLDAAPVEKDIIYESIRVDASLQLSKQLYMLEFAFRRFAFRWRKIKLHSGIHLWATNIQLLKKHICHQRILARHATKIQRCFRAKRNRDVEASQRVSLAAQLEAIIQEQARLKQKHFQEVRAAIRIQCHCRGFLARVMWHSLLRHRLFNALSTLSIHQLFGSLEEVQVAGGHFYATTDEDIQVIHDAHHWLHTHVPPFMTAQRLNCIEQVEAIGNRRVSQGVVIRTKQRHTYWSMLENHLAEISLKEARNMRIAERKMERLRIRQARHHRHADELRGVRNLLSWQEERQRQEQSERELMGEEEVWTRQYDVNYARYESRLKSEAVKRSIALLRSSVKQQLGELEMAREEIRRMRHEEEIQRLALCVERATKCWIYHIGVWRTIVVAYLAHTKAMPIAAIDVIFCMSSSASSSSIVHRVTNATELRQGLWERFSQDYATPLCFRRQRHVHHQVRLVGSAVECMTIRVESSMVNVDLTRCNGELVSNFKLSSPLLAVLSMLERSRVAWLRPKNISKLMEWIVSCVKWISPQRGLVFIPPIELASHSYPSSSIPMLQAVVQKGVDDLQRFFTMSQVVK</sequence>
<keyword evidence="2" id="KW-1185">Reference proteome</keyword>
<dbReference type="SMART" id="SM00015">
    <property type="entry name" value="IQ"/>
    <property type="match status" value="1"/>
</dbReference>
<evidence type="ECO:0000313" key="2">
    <source>
        <dbReference type="Proteomes" id="UP000481153"/>
    </source>
</evidence>
<name>A0A6G0W765_9STRA</name>
<dbReference type="Proteomes" id="UP000481153">
    <property type="component" value="Unassembled WGS sequence"/>
</dbReference>
<dbReference type="AlphaFoldDB" id="A0A6G0W765"/>
<organism evidence="1 2">
    <name type="scientific">Aphanomyces euteiches</name>
    <dbReference type="NCBI Taxonomy" id="100861"/>
    <lineage>
        <taxon>Eukaryota</taxon>
        <taxon>Sar</taxon>
        <taxon>Stramenopiles</taxon>
        <taxon>Oomycota</taxon>
        <taxon>Saprolegniomycetes</taxon>
        <taxon>Saprolegniales</taxon>
        <taxon>Verrucalvaceae</taxon>
        <taxon>Aphanomyces</taxon>
    </lineage>
</organism>
<dbReference type="InterPro" id="IPR000048">
    <property type="entry name" value="IQ_motif_EF-hand-BS"/>
</dbReference>
<dbReference type="EMBL" id="VJMJ01000319">
    <property type="protein sequence ID" value="KAF0722969.1"/>
    <property type="molecule type" value="Genomic_DNA"/>
</dbReference>
<dbReference type="Pfam" id="PF00612">
    <property type="entry name" value="IQ"/>
    <property type="match status" value="1"/>
</dbReference>
<dbReference type="VEuPathDB" id="FungiDB:AeMF1_010210"/>
<dbReference type="PROSITE" id="PS50096">
    <property type="entry name" value="IQ"/>
    <property type="match status" value="1"/>
</dbReference>